<feature type="transmembrane region" description="Helical" evidence="1">
    <location>
        <begin position="25"/>
        <end position="50"/>
    </location>
</feature>
<protein>
    <submittedName>
        <fullName evidence="2">Uncharacterized protein</fullName>
    </submittedName>
</protein>
<keyword evidence="3" id="KW-1185">Reference proteome</keyword>
<accession>A0AAW1MTQ6</accession>
<proteinExistence type="predicted"/>
<keyword evidence="1" id="KW-0472">Membrane</keyword>
<sequence length="212" mass="23930">MMANQVETEEEDIEMMDQRKTEKGLAIAYFVSILLGATAAITIGVSWGHWMETLDHCGNLGGRRNCSCILYGRNTLTYFQGGGVPACAWVTFGPLTYMFFSACLACFHGFRVCFGSNETKRRTIKTRNEAGEMVILQTMEVNNISRLPRGFWITTSMAFLTPAANIGRHWKNLYGLMVQRYLSFIDGYLVQQYLILWITYTQIGQIVTVAAL</sequence>
<feature type="transmembrane region" description="Helical" evidence="1">
    <location>
        <begin position="95"/>
        <end position="114"/>
    </location>
</feature>
<dbReference type="Proteomes" id="UP001458880">
    <property type="component" value="Unassembled WGS sequence"/>
</dbReference>
<gene>
    <name evidence="2" type="ORF">QE152_g5208</name>
</gene>
<keyword evidence="1" id="KW-1133">Transmembrane helix</keyword>
<organism evidence="2 3">
    <name type="scientific">Popillia japonica</name>
    <name type="common">Japanese beetle</name>
    <dbReference type="NCBI Taxonomy" id="7064"/>
    <lineage>
        <taxon>Eukaryota</taxon>
        <taxon>Metazoa</taxon>
        <taxon>Ecdysozoa</taxon>
        <taxon>Arthropoda</taxon>
        <taxon>Hexapoda</taxon>
        <taxon>Insecta</taxon>
        <taxon>Pterygota</taxon>
        <taxon>Neoptera</taxon>
        <taxon>Endopterygota</taxon>
        <taxon>Coleoptera</taxon>
        <taxon>Polyphaga</taxon>
        <taxon>Scarabaeiformia</taxon>
        <taxon>Scarabaeidae</taxon>
        <taxon>Rutelinae</taxon>
        <taxon>Popillia</taxon>
    </lineage>
</organism>
<keyword evidence="1" id="KW-0812">Transmembrane</keyword>
<comment type="caution">
    <text evidence="2">The sequence shown here is derived from an EMBL/GenBank/DDBJ whole genome shotgun (WGS) entry which is preliminary data.</text>
</comment>
<evidence type="ECO:0000256" key="1">
    <source>
        <dbReference type="SAM" id="Phobius"/>
    </source>
</evidence>
<reference evidence="2 3" key="1">
    <citation type="journal article" date="2024" name="BMC Genomics">
        <title>De novo assembly and annotation of Popillia japonica's genome with initial clues to its potential as an invasive pest.</title>
        <authorList>
            <person name="Cucini C."/>
            <person name="Boschi S."/>
            <person name="Funari R."/>
            <person name="Cardaioli E."/>
            <person name="Iannotti N."/>
            <person name="Marturano G."/>
            <person name="Paoli F."/>
            <person name="Bruttini M."/>
            <person name="Carapelli A."/>
            <person name="Frati F."/>
            <person name="Nardi F."/>
        </authorList>
    </citation>
    <scope>NUCLEOTIDE SEQUENCE [LARGE SCALE GENOMIC DNA]</scope>
    <source>
        <strain evidence="2">DMR45628</strain>
    </source>
</reference>
<name>A0AAW1MTQ6_POPJA</name>
<evidence type="ECO:0000313" key="3">
    <source>
        <dbReference type="Proteomes" id="UP001458880"/>
    </source>
</evidence>
<dbReference type="AlphaFoldDB" id="A0AAW1MTQ6"/>
<evidence type="ECO:0000313" key="2">
    <source>
        <dbReference type="EMBL" id="KAK9747515.1"/>
    </source>
</evidence>
<dbReference type="EMBL" id="JASPKY010000030">
    <property type="protein sequence ID" value="KAK9747515.1"/>
    <property type="molecule type" value="Genomic_DNA"/>
</dbReference>